<dbReference type="GO" id="GO:0003677">
    <property type="term" value="F:DNA binding"/>
    <property type="evidence" value="ECO:0007669"/>
    <property type="project" value="InterPro"/>
</dbReference>
<dbReference type="EMBL" id="MLJW01002771">
    <property type="protein sequence ID" value="OIQ73696.1"/>
    <property type="molecule type" value="Genomic_DNA"/>
</dbReference>
<dbReference type="CDD" id="cd00093">
    <property type="entry name" value="HTH_XRE"/>
    <property type="match status" value="1"/>
</dbReference>
<dbReference type="InterPro" id="IPR010982">
    <property type="entry name" value="Lambda_DNA-bd_dom_sf"/>
</dbReference>
<accession>A0A1J5PSB2</accession>
<dbReference type="SMART" id="SM00530">
    <property type="entry name" value="HTH_XRE"/>
    <property type="match status" value="1"/>
</dbReference>
<sequence length="115" mass="12799">MMALRGVLMGRPYKAVVDLSHLMADPDVKKFADGVRRQVQAEYQETFGLGDIVAKRRTELNLSQIQLAKSTGVSQADISRIECGKGNPTFDTLKKIFAALQLQMTLQAKTPNRFD</sequence>
<reference evidence="2" key="1">
    <citation type="submission" date="2016-10" db="EMBL/GenBank/DDBJ databases">
        <title>Sequence of Gallionella enrichment culture.</title>
        <authorList>
            <person name="Poehlein A."/>
            <person name="Muehling M."/>
            <person name="Daniel R."/>
        </authorList>
    </citation>
    <scope>NUCLEOTIDE SEQUENCE</scope>
</reference>
<dbReference type="PROSITE" id="PS50943">
    <property type="entry name" value="HTH_CROC1"/>
    <property type="match status" value="1"/>
</dbReference>
<feature type="domain" description="HTH cro/C1-type" evidence="1">
    <location>
        <begin position="53"/>
        <end position="107"/>
    </location>
</feature>
<gene>
    <name evidence="2" type="ORF">GALL_446620</name>
</gene>
<dbReference type="Pfam" id="PF01381">
    <property type="entry name" value="HTH_3"/>
    <property type="match status" value="1"/>
</dbReference>
<name>A0A1J5PSB2_9ZZZZ</name>
<protein>
    <submittedName>
        <fullName evidence="2">Antitoxin HipB</fullName>
    </submittedName>
</protein>
<evidence type="ECO:0000259" key="1">
    <source>
        <dbReference type="PROSITE" id="PS50943"/>
    </source>
</evidence>
<proteinExistence type="predicted"/>
<dbReference type="Gene3D" id="1.10.260.40">
    <property type="entry name" value="lambda repressor-like DNA-binding domains"/>
    <property type="match status" value="1"/>
</dbReference>
<dbReference type="InterPro" id="IPR001387">
    <property type="entry name" value="Cro/C1-type_HTH"/>
</dbReference>
<comment type="caution">
    <text evidence="2">The sequence shown here is derived from an EMBL/GenBank/DDBJ whole genome shotgun (WGS) entry which is preliminary data.</text>
</comment>
<dbReference type="AlphaFoldDB" id="A0A1J5PSB2"/>
<organism evidence="2">
    <name type="scientific">mine drainage metagenome</name>
    <dbReference type="NCBI Taxonomy" id="410659"/>
    <lineage>
        <taxon>unclassified sequences</taxon>
        <taxon>metagenomes</taxon>
        <taxon>ecological metagenomes</taxon>
    </lineage>
</organism>
<dbReference type="SUPFAM" id="SSF47413">
    <property type="entry name" value="lambda repressor-like DNA-binding domains"/>
    <property type="match status" value="1"/>
</dbReference>
<evidence type="ECO:0000313" key="2">
    <source>
        <dbReference type="EMBL" id="OIQ73696.1"/>
    </source>
</evidence>